<protein>
    <submittedName>
        <fullName evidence="2">Uncharacterized protein</fullName>
    </submittedName>
</protein>
<gene>
    <name evidence="2" type="ORF">FA15DRAFT_688596</name>
</gene>
<dbReference type="AlphaFoldDB" id="A0A5C3KP71"/>
<evidence type="ECO:0000313" key="2">
    <source>
        <dbReference type="EMBL" id="TFK21855.1"/>
    </source>
</evidence>
<feature type="transmembrane region" description="Helical" evidence="1">
    <location>
        <begin position="160"/>
        <end position="182"/>
    </location>
</feature>
<keyword evidence="1" id="KW-1133">Transmembrane helix</keyword>
<sequence length="217" mass="23888">MEKQSQKLVSSVLYLTVAALVLCFPIFILSIFNFGLSSRWFNGGVSIVTTVYCMVFIGLRLRERMRSARSSGNPAAIAVTLPINQPESTPKSGTFRWESTEPIPISHCIFTICLQMVLALAHIIAFIIMVDITMKGGAKSTHPAERDPSVTYPWNMKVQIGQTACIGVEALVLASAFAVSYVGRTRLVAADEDLRSEIEWGVTEAPKSAPIQHYDNY</sequence>
<dbReference type="OrthoDB" id="3196762at2759"/>
<reference evidence="2 3" key="1">
    <citation type="journal article" date="2019" name="Nat. Ecol. Evol.">
        <title>Megaphylogeny resolves global patterns of mushroom evolution.</title>
        <authorList>
            <person name="Varga T."/>
            <person name="Krizsan K."/>
            <person name="Foldi C."/>
            <person name="Dima B."/>
            <person name="Sanchez-Garcia M."/>
            <person name="Sanchez-Ramirez S."/>
            <person name="Szollosi G.J."/>
            <person name="Szarkandi J.G."/>
            <person name="Papp V."/>
            <person name="Albert L."/>
            <person name="Andreopoulos W."/>
            <person name="Angelini C."/>
            <person name="Antonin V."/>
            <person name="Barry K.W."/>
            <person name="Bougher N.L."/>
            <person name="Buchanan P."/>
            <person name="Buyck B."/>
            <person name="Bense V."/>
            <person name="Catcheside P."/>
            <person name="Chovatia M."/>
            <person name="Cooper J."/>
            <person name="Damon W."/>
            <person name="Desjardin D."/>
            <person name="Finy P."/>
            <person name="Geml J."/>
            <person name="Haridas S."/>
            <person name="Hughes K."/>
            <person name="Justo A."/>
            <person name="Karasinski D."/>
            <person name="Kautmanova I."/>
            <person name="Kiss B."/>
            <person name="Kocsube S."/>
            <person name="Kotiranta H."/>
            <person name="LaButti K.M."/>
            <person name="Lechner B.E."/>
            <person name="Liimatainen K."/>
            <person name="Lipzen A."/>
            <person name="Lukacs Z."/>
            <person name="Mihaltcheva S."/>
            <person name="Morgado L.N."/>
            <person name="Niskanen T."/>
            <person name="Noordeloos M.E."/>
            <person name="Ohm R.A."/>
            <person name="Ortiz-Santana B."/>
            <person name="Ovrebo C."/>
            <person name="Racz N."/>
            <person name="Riley R."/>
            <person name="Savchenko A."/>
            <person name="Shiryaev A."/>
            <person name="Soop K."/>
            <person name="Spirin V."/>
            <person name="Szebenyi C."/>
            <person name="Tomsovsky M."/>
            <person name="Tulloss R.E."/>
            <person name="Uehling J."/>
            <person name="Grigoriev I.V."/>
            <person name="Vagvolgyi C."/>
            <person name="Papp T."/>
            <person name="Martin F.M."/>
            <person name="Miettinen O."/>
            <person name="Hibbett D.S."/>
            <person name="Nagy L.G."/>
        </authorList>
    </citation>
    <scope>NUCLEOTIDE SEQUENCE [LARGE SCALE GENOMIC DNA]</scope>
    <source>
        <strain evidence="2 3">CBS 121175</strain>
    </source>
</reference>
<evidence type="ECO:0000256" key="1">
    <source>
        <dbReference type="SAM" id="Phobius"/>
    </source>
</evidence>
<dbReference type="Proteomes" id="UP000307440">
    <property type="component" value="Unassembled WGS sequence"/>
</dbReference>
<organism evidence="2 3">
    <name type="scientific">Coprinopsis marcescibilis</name>
    <name type="common">Agaric fungus</name>
    <name type="synonym">Psathyrella marcescibilis</name>
    <dbReference type="NCBI Taxonomy" id="230819"/>
    <lineage>
        <taxon>Eukaryota</taxon>
        <taxon>Fungi</taxon>
        <taxon>Dikarya</taxon>
        <taxon>Basidiomycota</taxon>
        <taxon>Agaricomycotina</taxon>
        <taxon>Agaricomycetes</taxon>
        <taxon>Agaricomycetidae</taxon>
        <taxon>Agaricales</taxon>
        <taxon>Agaricineae</taxon>
        <taxon>Psathyrellaceae</taxon>
        <taxon>Coprinopsis</taxon>
    </lineage>
</organism>
<dbReference type="EMBL" id="ML210256">
    <property type="protein sequence ID" value="TFK21855.1"/>
    <property type="molecule type" value="Genomic_DNA"/>
</dbReference>
<feature type="transmembrane region" description="Helical" evidence="1">
    <location>
        <begin position="12"/>
        <end position="34"/>
    </location>
</feature>
<feature type="transmembrane region" description="Helical" evidence="1">
    <location>
        <begin position="108"/>
        <end position="130"/>
    </location>
</feature>
<keyword evidence="1" id="KW-0812">Transmembrane</keyword>
<keyword evidence="1" id="KW-0472">Membrane</keyword>
<evidence type="ECO:0000313" key="3">
    <source>
        <dbReference type="Proteomes" id="UP000307440"/>
    </source>
</evidence>
<name>A0A5C3KP71_COPMA</name>
<feature type="transmembrane region" description="Helical" evidence="1">
    <location>
        <begin position="40"/>
        <end position="59"/>
    </location>
</feature>
<proteinExistence type="predicted"/>
<accession>A0A5C3KP71</accession>
<keyword evidence="3" id="KW-1185">Reference proteome</keyword>